<sequence length="212" mass="23871">MRDCDRIHLDVTAWHEAGHLVAALFEGYTVYEVEASPVRPGNGVTRLMHRRRPTRFDPALGVGNGRLAWAESVARVQREMRVFLAGPLAEAKVLGKPLRALGARSDLDHCKAMAKRLLMLWGDFGVHQGATRPRPHALMNQERARMRRWIAQPRVWSLVTTYAEILSSECYLDQSDIQRILNNHDAAHGQRGLDLLPRGGWGNTTVKRLEAA</sequence>
<dbReference type="RefSeq" id="WP_253448050.1">
    <property type="nucleotide sequence ID" value="NZ_JALJYF010000002.1"/>
</dbReference>
<evidence type="ECO:0008006" key="3">
    <source>
        <dbReference type="Google" id="ProtNLM"/>
    </source>
</evidence>
<name>A0ABT1G8F2_9GAMM</name>
<organism evidence="1 2">
    <name type="scientific">Natronospira proteinivora</name>
    <dbReference type="NCBI Taxonomy" id="1807133"/>
    <lineage>
        <taxon>Bacteria</taxon>
        <taxon>Pseudomonadati</taxon>
        <taxon>Pseudomonadota</taxon>
        <taxon>Gammaproteobacteria</taxon>
        <taxon>Natronospirales</taxon>
        <taxon>Natronospiraceae</taxon>
        <taxon>Natronospira</taxon>
    </lineage>
</organism>
<dbReference type="Gene3D" id="1.20.58.760">
    <property type="entry name" value="Peptidase M41"/>
    <property type="match status" value="1"/>
</dbReference>
<accession>A0ABT1G8F2</accession>
<reference evidence="1 2" key="1">
    <citation type="submission" date="2022-03" db="EMBL/GenBank/DDBJ databases">
        <title>Genomic Encyclopedia of Type Strains, Phase III (KMG-III): the genomes of soil and plant-associated and newly described type strains.</title>
        <authorList>
            <person name="Whitman W."/>
        </authorList>
    </citation>
    <scope>NUCLEOTIDE SEQUENCE [LARGE SCALE GENOMIC DNA]</scope>
    <source>
        <strain evidence="1 2">BSker1</strain>
    </source>
</reference>
<gene>
    <name evidence="1" type="ORF">J2T60_001601</name>
</gene>
<dbReference type="EMBL" id="JALJYF010000002">
    <property type="protein sequence ID" value="MCP1727601.1"/>
    <property type="molecule type" value="Genomic_DNA"/>
</dbReference>
<evidence type="ECO:0000313" key="1">
    <source>
        <dbReference type="EMBL" id="MCP1727601.1"/>
    </source>
</evidence>
<protein>
    <recommendedName>
        <fullName evidence="3">Peptidase M41-like protein</fullName>
    </recommendedName>
</protein>
<comment type="caution">
    <text evidence="1">The sequence shown here is derived from an EMBL/GenBank/DDBJ whole genome shotgun (WGS) entry which is preliminary data.</text>
</comment>
<evidence type="ECO:0000313" key="2">
    <source>
        <dbReference type="Proteomes" id="UP001523550"/>
    </source>
</evidence>
<dbReference type="SUPFAM" id="SSF140990">
    <property type="entry name" value="FtsH protease domain-like"/>
    <property type="match status" value="1"/>
</dbReference>
<keyword evidence="2" id="KW-1185">Reference proteome</keyword>
<proteinExistence type="predicted"/>
<dbReference type="InterPro" id="IPR037219">
    <property type="entry name" value="Peptidase_M41-like"/>
</dbReference>
<dbReference type="Proteomes" id="UP001523550">
    <property type="component" value="Unassembled WGS sequence"/>
</dbReference>